<feature type="transmembrane region" description="Helical" evidence="8">
    <location>
        <begin position="56"/>
        <end position="78"/>
    </location>
</feature>
<gene>
    <name evidence="9" type="ORF">D9V34_11415</name>
</gene>
<dbReference type="SUPFAM" id="SSF103481">
    <property type="entry name" value="Multidrug resistance efflux transporter EmrE"/>
    <property type="match status" value="1"/>
</dbReference>
<keyword evidence="3" id="KW-1003">Cell membrane</keyword>
<name>A0A3L7ASN7_9MICO</name>
<keyword evidence="4 7" id="KW-0812">Transmembrane</keyword>
<protein>
    <submittedName>
        <fullName evidence="9">QacE family quaternary ammonium compound efflux SMR transporter</fullName>
    </submittedName>
</protein>
<evidence type="ECO:0000256" key="6">
    <source>
        <dbReference type="ARBA" id="ARBA00023136"/>
    </source>
</evidence>
<feature type="transmembrane region" description="Helical" evidence="8">
    <location>
        <begin position="84"/>
        <end position="111"/>
    </location>
</feature>
<keyword evidence="5 8" id="KW-1133">Transmembrane helix</keyword>
<dbReference type="OrthoDB" id="3175079at2"/>
<comment type="similarity">
    <text evidence="7">Belongs to the drug/metabolite transporter (DMT) superfamily. Small multidrug resistance (SMR) (TC 2.A.7.1) family.</text>
</comment>
<dbReference type="PANTHER" id="PTHR30561:SF1">
    <property type="entry name" value="MULTIDRUG TRANSPORTER EMRE"/>
    <property type="match status" value="1"/>
</dbReference>
<sequence length="112" mass="11080">MAAILLALAVGSEVAATASLRAAVGGSRRWYILTVGGYLAAFSLFAGSLSSGMPLGVGYGIWAASGVAITAVLAKYLFKEPLTALMSLGIVLIIGGVVLVEVGSATAHAALG</sequence>
<dbReference type="GO" id="GO:0022857">
    <property type="term" value="F:transmembrane transporter activity"/>
    <property type="evidence" value="ECO:0007669"/>
    <property type="project" value="InterPro"/>
</dbReference>
<dbReference type="AlphaFoldDB" id="A0A3L7ASN7"/>
<evidence type="ECO:0000313" key="9">
    <source>
        <dbReference type="EMBL" id="RLP82468.1"/>
    </source>
</evidence>
<evidence type="ECO:0000256" key="7">
    <source>
        <dbReference type="RuleBase" id="RU003942"/>
    </source>
</evidence>
<keyword evidence="10" id="KW-1185">Reference proteome</keyword>
<evidence type="ECO:0000256" key="2">
    <source>
        <dbReference type="ARBA" id="ARBA00022448"/>
    </source>
</evidence>
<evidence type="ECO:0000256" key="3">
    <source>
        <dbReference type="ARBA" id="ARBA00022475"/>
    </source>
</evidence>
<evidence type="ECO:0000256" key="8">
    <source>
        <dbReference type="SAM" id="Phobius"/>
    </source>
</evidence>
<dbReference type="Proteomes" id="UP000269438">
    <property type="component" value="Unassembled WGS sequence"/>
</dbReference>
<dbReference type="InterPro" id="IPR000390">
    <property type="entry name" value="Small_drug/metabolite_transptr"/>
</dbReference>
<feature type="transmembrane region" description="Helical" evidence="8">
    <location>
        <begin position="31"/>
        <end position="49"/>
    </location>
</feature>
<evidence type="ECO:0000256" key="4">
    <source>
        <dbReference type="ARBA" id="ARBA00022692"/>
    </source>
</evidence>
<keyword evidence="2" id="KW-0813">Transport</keyword>
<dbReference type="Gene3D" id="1.10.3730.20">
    <property type="match status" value="1"/>
</dbReference>
<dbReference type="InterPro" id="IPR037185">
    <property type="entry name" value="EmrE-like"/>
</dbReference>
<organism evidence="9 10">
    <name type="scientific">Mycetocola lacteus</name>
    <dbReference type="NCBI Taxonomy" id="76637"/>
    <lineage>
        <taxon>Bacteria</taxon>
        <taxon>Bacillati</taxon>
        <taxon>Actinomycetota</taxon>
        <taxon>Actinomycetes</taxon>
        <taxon>Micrococcales</taxon>
        <taxon>Microbacteriaceae</taxon>
        <taxon>Mycetocola</taxon>
    </lineage>
</organism>
<dbReference type="GO" id="GO:0005886">
    <property type="term" value="C:plasma membrane"/>
    <property type="evidence" value="ECO:0007669"/>
    <property type="project" value="UniProtKB-SubCell"/>
</dbReference>
<keyword evidence="6 8" id="KW-0472">Membrane</keyword>
<evidence type="ECO:0000256" key="5">
    <source>
        <dbReference type="ARBA" id="ARBA00022989"/>
    </source>
</evidence>
<evidence type="ECO:0000313" key="10">
    <source>
        <dbReference type="Proteomes" id="UP000269438"/>
    </source>
</evidence>
<comment type="caution">
    <text evidence="9">The sequence shown here is derived from an EMBL/GenBank/DDBJ whole genome shotgun (WGS) entry which is preliminary data.</text>
</comment>
<evidence type="ECO:0000256" key="1">
    <source>
        <dbReference type="ARBA" id="ARBA00004651"/>
    </source>
</evidence>
<comment type="subcellular location">
    <subcellularLocation>
        <location evidence="1 7">Cell membrane</location>
        <topology evidence="1 7">Multi-pass membrane protein</topology>
    </subcellularLocation>
</comment>
<reference evidence="9 10" key="1">
    <citation type="submission" date="2018-10" db="EMBL/GenBank/DDBJ databases">
        <authorList>
            <person name="Li J."/>
        </authorList>
    </citation>
    <scope>NUCLEOTIDE SEQUENCE [LARGE SCALE GENOMIC DNA]</scope>
    <source>
        <strain evidence="9 10">JCM 11654</strain>
    </source>
</reference>
<proteinExistence type="inferred from homology"/>
<accession>A0A3L7ASN7</accession>
<dbReference type="InterPro" id="IPR045324">
    <property type="entry name" value="Small_multidrug_res"/>
</dbReference>
<dbReference type="Pfam" id="PF00893">
    <property type="entry name" value="Multi_Drug_Res"/>
    <property type="match status" value="1"/>
</dbReference>
<dbReference type="PANTHER" id="PTHR30561">
    <property type="entry name" value="SMR FAMILY PROTON-DEPENDENT DRUG EFFLUX TRANSPORTER SUGE"/>
    <property type="match status" value="1"/>
</dbReference>
<dbReference type="EMBL" id="RCUY01000009">
    <property type="protein sequence ID" value="RLP82468.1"/>
    <property type="molecule type" value="Genomic_DNA"/>
</dbReference>